<dbReference type="OrthoDB" id="9798935at2"/>
<feature type="region of interest" description="Disordered" evidence="8">
    <location>
        <begin position="407"/>
        <end position="456"/>
    </location>
</feature>
<keyword evidence="5 9" id="KW-1133">Transmembrane helix</keyword>
<evidence type="ECO:0000256" key="6">
    <source>
        <dbReference type="ARBA" id="ARBA00023136"/>
    </source>
</evidence>
<evidence type="ECO:0000256" key="8">
    <source>
        <dbReference type="SAM" id="MobiDB-lite"/>
    </source>
</evidence>
<name>A0A095YE83_9FIRM</name>
<dbReference type="AlphaFoldDB" id="A0A095YE83"/>
<dbReference type="GO" id="GO:0005886">
    <property type="term" value="C:plasma membrane"/>
    <property type="evidence" value="ECO:0007669"/>
    <property type="project" value="UniProtKB-SubCell"/>
</dbReference>
<dbReference type="Proteomes" id="UP000029579">
    <property type="component" value="Unassembled WGS sequence"/>
</dbReference>
<dbReference type="GO" id="GO:0016747">
    <property type="term" value="F:acyltransferase activity, transferring groups other than amino-acyl groups"/>
    <property type="evidence" value="ECO:0007669"/>
    <property type="project" value="InterPro"/>
</dbReference>
<dbReference type="PANTHER" id="PTHR23028">
    <property type="entry name" value="ACETYLTRANSFERASE"/>
    <property type="match status" value="1"/>
</dbReference>
<comment type="caution">
    <text evidence="11">The sequence shown here is derived from an EMBL/GenBank/DDBJ whole genome shotgun (WGS) entry which is preliminary data.</text>
</comment>
<feature type="transmembrane region" description="Helical" evidence="9">
    <location>
        <begin position="260"/>
        <end position="281"/>
    </location>
</feature>
<evidence type="ECO:0000256" key="4">
    <source>
        <dbReference type="ARBA" id="ARBA00022692"/>
    </source>
</evidence>
<evidence type="ECO:0000313" key="12">
    <source>
        <dbReference type="Proteomes" id="UP000029579"/>
    </source>
</evidence>
<keyword evidence="3 11" id="KW-0808">Transferase</keyword>
<dbReference type="EMBL" id="JRMW01000024">
    <property type="protein sequence ID" value="KGF04867.1"/>
    <property type="molecule type" value="Genomic_DNA"/>
</dbReference>
<comment type="subcellular location">
    <subcellularLocation>
        <location evidence="1">Cell membrane</location>
        <topology evidence="1">Multi-pass membrane protein</topology>
    </subcellularLocation>
</comment>
<keyword evidence="7 11" id="KW-0012">Acyltransferase</keyword>
<dbReference type="SUPFAM" id="SSF52266">
    <property type="entry name" value="SGNH hydrolase"/>
    <property type="match status" value="1"/>
</dbReference>
<dbReference type="GO" id="GO:0009103">
    <property type="term" value="P:lipopolysaccharide biosynthetic process"/>
    <property type="evidence" value="ECO:0007669"/>
    <property type="project" value="TreeGrafter"/>
</dbReference>
<evidence type="ECO:0000256" key="3">
    <source>
        <dbReference type="ARBA" id="ARBA00022679"/>
    </source>
</evidence>
<evidence type="ECO:0000256" key="2">
    <source>
        <dbReference type="ARBA" id="ARBA00022475"/>
    </source>
</evidence>
<dbReference type="InterPro" id="IPR002656">
    <property type="entry name" value="Acyl_transf_3_dom"/>
</dbReference>
<evidence type="ECO:0000259" key="10">
    <source>
        <dbReference type="Pfam" id="PF01757"/>
    </source>
</evidence>
<dbReference type="Pfam" id="PF01757">
    <property type="entry name" value="Acyl_transf_3"/>
    <property type="match status" value="1"/>
</dbReference>
<accession>A0A095YE83</accession>
<feature type="transmembrane region" description="Helical" evidence="9">
    <location>
        <begin position="42"/>
        <end position="62"/>
    </location>
</feature>
<feature type="domain" description="Acyltransferase 3" evidence="10">
    <location>
        <begin position="16"/>
        <end position="336"/>
    </location>
</feature>
<feature type="transmembrane region" description="Helical" evidence="9">
    <location>
        <begin position="308"/>
        <end position="327"/>
    </location>
</feature>
<evidence type="ECO:0000256" key="5">
    <source>
        <dbReference type="ARBA" id="ARBA00022989"/>
    </source>
</evidence>
<dbReference type="InterPro" id="IPR050879">
    <property type="entry name" value="Acyltransferase_3"/>
</dbReference>
<feature type="transmembrane region" description="Helical" evidence="9">
    <location>
        <begin position="333"/>
        <end position="354"/>
    </location>
</feature>
<organism evidence="11 12">
    <name type="scientific">Anaerococcus lactolyticus S7-1-13</name>
    <dbReference type="NCBI Taxonomy" id="1284686"/>
    <lineage>
        <taxon>Bacteria</taxon>
        <taxon>Bacillati</taxon>
        <taxon>Bacillota</taxon>
        <taxon>Tissierellia</taxon>
        <taxon>Tissierellales</taxon>
        <taxon>Peptoniphilaceae</taxon>
        <taxon>Anaerococcus</taxon>
    </lineage>
</organism>
<dbReference type="InterPro" id="IPR036514">
    <property type="entry name" value="SGNH_hydro_sf"/>
</dbReference>
<protein>
    <submittedName>
        <fullName evidence="11">Acyltransferase</fullName>
    </submittedName>
</protein>
<keyword evidence="6 9" id="KW-0472">Membrane</keyword>
<feature type="transmembrane region" description="Helical" evidence="9">
    <location>
        <begin position="82"/>
        <end position="101"/>
    </location>
</feature>
<keyword evidence="4 9" id="KW-0812">Transmembrane</keyword>
<feature type="transmembrane region" description="Helical" evidence="9">
    <location>
        <begin position="207"/>
        <end position="223"/>
    </location>
</feature>
<evidence type="ECO:0000313" key="11">
    <source>
        <dbReference type="EMBL" id="KGF04867.1"/>
    </source>
</evidence>
<feature type="transmembrane region" description="Helical" evidence="9">
    <location>
        <begin position="172"/>
        <end position="192"/>
    </location>
</feature>
<feature type="transmembrane region" description="Helical" evidence="9">
    <location>
        <begin position="20"/>
        <end position="36"/>
    </location>
</feature>
<reference evidence="11 12" key="1">
    <citation type="submission" date="2014-07" db="EMBL/GenBank/DDBJ databases">
        <authorList>
            <person name="McCorrison J."/>
            <person name="Sanka R."/>
            <person name="Torralba M."/>
            <person name="Gillis M."/>
            <person name="Haft D.H."/>
            <person name="Methe B."/>
            <person name="Sutton G."/>
            <person name="Nelson K.E."/>
        </authorList>
    </citation>
    <scope>NUCLEOTIDE SEQUENCE [LARGE SCALE GENOMIC DNA]</scope>
    <source>
        <strain evidence="11 12">S7-1-13</strain>
    </source>
</reference>
<sequence>MERNVKKLTKRKVSFRYLNILRGLCLLAVSTYHLFGHALPGGFLAVIGFLVMSGFLMEKANFNRDLTPIDIFESLKRKVKKILPPIVFIMFVSLVIALIFAREIFDDSAKSSLAVVFGFENIRQIIAGASYFDRNGNFNIFVHLWYIALYLQFIGIFYIVKYLGGMVKSISLKIWMIFILAIASVAISFYLALTDSPIIRIYYGTDTRIYAFFFGMAFYLLYLKYRDRLELNQNHLRIAIGILGLCIFLPMFFINGENIWIYRSFFLVYTLSFALLVAVLYKYEIEYGAGFSRTILGGILEYLGRRSFYLYILQYVVQVFFAYFLINLLENKFLFYGLQVIWIIFMGEVCHILFDRKRINKYLIIVPLVGLAILNAISLAIGNQKEKDMAELKARFAQSEEEIKKNNESFKTHNKDEEEKEKLDKDKKDSPSDDDEEKDKEEKDKDEDKKDEVKKSSKNFKEKAYDDFDFTENELFYVRDLHITAVGDSVLINIDKYLRAYVPNLYLDGKVGRDMPAGPEILQNIKNNVGLGDIILISLGSNGSANHKDMQAIMDIADGRDVYFVNTSHLQSYMDKVNKDMKDFVDDNPKAHLINWREYVKDRPELLAVDRTHPNVEGSQAYADLVIRKILNVNKVGE</sequence>
<evidence type="ECO:0000256" key="1">
    <source>
        <dbReference type="ARBA" id="ARBA00004651"/>
    </source>
</evidence>
<feature type="transmembrane region" description="Helical" evidence="9">
    <location>
        <begin position="361"/>
        <end position="381"/>
    </location>
</feature>
<feature type="transmembrane region" description="Helical" evidence="9">
    <location>
        <begin position="235"/>
        <end position="254"/>
    </location>
</feature>
<feature type="compositionally biased region" description="Basic and acidic residues" evidence="8">
    <location>
        <begin position="407"/>
        <end position="431"/>
    </location>
</feature>
<feature type="compositionally biased region" description="Basic and acidic residues" evidence="8">
    <location>
        <begin position="440"/>
        <end position="456"/>
    </location>
</feature>
<dbReference type="eggNOG" id="COG1835">
    <property type="taxonomic scope" value="Bacteria"/>
</dbReference>
<gene>
    <name evidence="11" type="ORF">HMPREF1630_02275</name>
</gene>
<evidence type="ECO:0000256" key="7">
    <source>
        <dbReference type="ARBA" id="ARBA00023315"/>
    </source>
</evidence>
<proteinExistence type="predicted"/>
<keyword evidence="2" id="KW-1003">Cell membrane</keyword>
<feature type="transmembrane region" description="Helical" evidence="9">
    <location>
        <begin position="140"/>
        <end position="160"/>
    </location>
</feature>
<evidence type="ECO:0000256" key="9">
    <source>
        <dbReference type="SAM" id="Phobius"/>
    </source>
</evidence>
<dbReference type="Gene3D" id="3.40.50.1110">
    <property type="entry name" value="SGNH hydrolase"/>
    <property type="match status" value="1"/>
</dbReference>
<dbReference type="PANTHER" id="PTHR23028:SF53">
    <property type="entry name" value="ACYL_TRANSF_3 DOMAIN-CONTAINING PROTEIN"/>
    <property type="match status" value="1"/>
</dbReference>